<dbReference type="KEGG" id="crq:GCK72_000195"/>
<dbReference type="SUPFAM" id="SSF56112">
    <property type="entry name" value="Protein kinase-like (PK-like)"/>
    <property type="match status" value="1"/>
</dbReference>
<proteinExistence type="predicted"/>
<dbReference type="GO" id="GO:0005524">
    <property type="term" value="F:ATP binding"/>
    <property type="evidence" value="ECO:0007669"/>
    <property type="project" value="InterPro"/>
</dbReference>
<dbReference type="Pfam" id="PF07714">
    <property type="entry name" value="PK_Tyr_Ser-Thr"/>
    <property type="match status" value="1"/>
</dbReference>
<dbReference type="InterPro" id="IPR011009">
    <property type="entry name" value="Kinase-like_dom_sf"/>
</dbReference>
<organism evidence="3 4">
    <name type="scientific">Caenorhabditis remanei</name>
    <name type="common">Caenorhabditis vulgaris</name>
    <dbReference type="NCBI Taxonomy" id="31234"/>
    <lineage>
        <taxon>Eukaryota</taxon>
        <taxon>Metazoa</taxon>
        <taxon>Ecdysozoa</taxon>
        <taxon>Nematoda</taxon>
        <taxon>Chromadorea</taxon>
        <taxon>Rhabditida</taxon>
        <taxon>Rhabditina</taxon>
        <taxon>Rhabditomorpha</taxon>
        <taxon>Rhabditoidea</taxon>
        <taxon>Rhabditidae</taxon>
        <taxon>Peloderinae</taxon>
        <taxon>Caenorhabditis</taxon>
    </lineage>
</organism>
<reference evidence="3 4" key="1">
    <citation type="submission" date="2019-12" db="EMBL/GenBank/DDBJ databases">
        <title>Chromosome-level assembly of the Caenorhabditis remanei genome.</title>
        <authorList>
            <person name="Teterina A.A."/>
            <person name="Willis J.H."/>
            <person name="Phillips P.C."/>
        </authorList>
    </citation>
    <scope>NUCLEOTIDE SEQUENCE [LARGE SCALE GENOMIC DNA]</scope>
    <source>
        <strain evidence="3 4">PX506</strain>
        <tissue evidence="3">Whole organism</tissue>
    </source>
</reference>
<dbReference type="Gene3D" id="3.30.200.20">
    <property type="entry name" value="Phosphorylase Kinase, domain 1"/>
    <property type="match status" value="1"/>
</dbReference>
<feature type="compositionally biased region" description="Acidic residues" evidence="1">
    <location>
        <begin position="18"/>
        <end position="36"/>
    </location>
</feature>
<evidence type="ECO:0000256" key="1">
    <source>
        <dbReference type="SAM" id="MobiDB-lite"/>
    </source>
</evidence>
<feature type="domain" description="Protein kinase" evidence="2">
    <location>
        <begin position="46"/>
        <end position="309"/>
    </location>
</feature>
<dbReference type="FunFam" id="3.30.200.20:FF:000607">
    <property type="entry name" value="Nuclear receptor-binding protein 2a"/>
    <property type="match status" value="1"/>
</dbReference>
<feature type="region of interest" description="Disordered" evidence="1">
    <location>
        <begin position="1"/>
        <end position="49"/>
    </location>
</feature>
<comment type="caution">
    <text evidence="3">The sequence shown here is derived from an EMBL/GenBank/DDBJ whole genome shotgun (WGS) entry which is preliminary data.</text>
</comment>
<dbReference type="FunFam" id="1.10.510.10:FF:000842">
    <property type="entry name" value="Nuclear receptor-binding protein"/>
    <property type="match status" value="1"/>
</dbReference>
<evidence type="ECO:0000313" key="3">
    <source>
        <dbReference type="EMBL" id="KAF1768383.1"/>
    </source>
</evidence>
<feature type="compositionally biased region" description="Basic and acidic residues" evidence="1">
    <location>
        <begin position="37"/>
        <end position="49"/>
    </location>
</feature>
<evidence type="ECO:0000313" key="4">
    <source>
        <dbReference type="Proteomes" id="UP000483820"/>
    </source>
</evidence>
<accession>A0A6A5HQ46</accession>
<feature type="region of interest" description="Disordered" evidence="1">
    <location>
        <begin position="456"/>
        <end position="543"/>
    </location>
</feature>
<dbReference type="InterPro" id="IPR050588">
    <property type="entry name" value="WNK_Ser-Thr_kinase"/>
</dbReference>
<dbReference type="Gene3D" id="1.10.510.10">
    <property type="entry name" value="Transferase(Phosphotransferase) domain 1"/>
    <property type="match status" value="1"/>
</dbReference>
<gene>
    <name evidence="3" type="ORF">GCK72_000195</name>
</gene>
<feature type="compositionally biased region" description="Polar residues" evidence="1">
    <location>
        <begin position="480"/>
        <end position="495"/>
    </location>
</feature>
<feature type="compositionally biased region" description="Low complexity" evidence="1">
    <location>
        <begin position="669"/>
        <end position="716"/>
    </location>
</feature>
<dbReference type="PANTHER" id="PTHR13902">
    <property type="entry name" value="SERINE/THREONINE-PROTEIN KINASE WNK WITH NO LYSINE -RELATED"/>
    <property type="match status" value="1"/>
</dbReference>
<feature type="compositionally biased region" description="Low complexity" evidence="1">
    <location>
        <begin position="496"/>
        <end position="505"/>
    </location>
</feature>
<protein>
    <recommendedName>
        <fullName evidence="2">Protein kinase domain-containing protein</fullName>
    </recommendedName>
</protein>
<dbReference type="Proteomes" id="UP000483820">
    <property type="component" value="Chromosome I"/>
</dbReference>
<dbReference type="CTD" id="9799099"/>
<dbReference type="PROSITE" id="PS50011">
    <property type="entry name" value="PROTEIN_KINASE_DOM"/>
    <property type="match status" value="1"/>
</dbReference>
<dbReference type="EMBL" id="WUAV01000001">
    <property type="protein sequence ID" value="KAF1768383.1"/>
    <property type="molecule type" value="Genomic_DNA"/>
</dbReference>
<feature type="region of interest" description="Disordered" evidence="1">
    <location>
        <begin position="632"/>
        <end position="722"/>
    </location>
</feature>
<dbReference type="InterPro" id="IPR000719">
    <property type="entry name" value="Prot_kinase_dom"/>
</dbReference>
<sequence>MVSSGEERAAAGKGGPSDDVDASDSDADAAEEILEESPDKRWSKRREQVKQRDVPGIDVAYLAMDNETGNEVVWNEVQFSERKNFRAQEEKINAVFDNLTQLVHTNLVKFHKYWTDSKSEKPRIIFITEYMSSGSMSAFLQRTRKAGSPLSIKAWKKWTTQILSALNYLHSSDPPIIHGNLTCNTVFIQQNGLIKIGCVAPDAINHHVKTCRENMRYMHYIAPEYENNTELTSAADIYSFGICSLEIAVIGGLSGCQNGSSEGPVTEDVIEKAVRSLEDPMQQDFIRQCLRKDPADRPSARELLFHQILFEVHSLKLLSAHTLVDSKKYEDVPESAFRIKDNEQIAATSKLREMAYCQVAAFQVDLEKFLDDVRNGIYPLTAFAPLAHQPSTTLRAYSNTNPTTLITSDLLSSAPSSTHPSANTTITAETSTTTAASLLNPSSGVNVNGSGAAVSGGLSSNQASIGKSATPAELAEHQKSVTSSTTSTDHQIPNQTLTSSLSSTTKLQNPEDVTSEGTSGAGGAEVGSPTPEEDGETTVTTTMENERDMRLENRHILEINVHIENEEMSIVLLLEDQMHRQLNTAVNKNDNPASLTENLITHGFMCQLDSEGVERAISAAFDIRAARVAEGLIHDEENDASLREPNPPDDSSSEPPPPTTPQVVVENGSASSTTPASTVPPTVTLLKSSPSPSPSPTVTAATSSSPSAPTSGTHSSNHQHHS</sequence>
<name>A0A6A5HQ46_CAERE</name>
<dbReference type="InterPro" id="IPR001245">
    <property type="entry name" value="Ser-Thr/Tyr_kinase_cat_dom"/>
</dbReference>
<feature type="compositionally biased region" description="Polar residues" evidence="1">
    <location>
        <begin position="506"/>
        <end position="518"/>
    </location>
</feature>
<dbReference type="RefSeq" id="XP_053590974.1">
    <property type="nucleotide sequence ID" value="XM_053722329.1"/>
</dbReference>
<dbReference type="AlphaFoldDB" id="A0A6A5HQ46"/>
<feature type="compositionally biased region" description="Basic and acidic residues" evidence="1">
    <location>
        <begin position="1"/>
        <end position="10"/>
    </location>
</feature>
<dbReference type="GO" id="GO:0004672">
    <property type="term" value="F:protein kinase activity"/>
    <property type="evidence" value="ECO:0007669"/>
    <property type="project" value="InterPro"/>
</dbReference>
<dbReference type="GeneID" id="9799099"/>
<evidence type="ECO:0000259" key="2">
    <source>
        <dbReference type="PROSITE" id="PS50011"/>
    </source>
</evidence>